<reference evidence="2" key="2">
    <citation type="submission" date="2025-08" db="UniProtKB">
        <authorList>
            <consortium name="RefSeq"/>
        </authorList>
    </citation>
    <scope>IDENTIFICATION</scope>
</reference>
<feature type="region of interest" description="Disordered" evidence="1">
    <location>
        <begin position="20"/>
        <end position="62"/>
    </location>
</feature>
<evidence type="ECO:0000313" key="2">
    <source>
        <dbReference type="RefSeq" id="XP_059600266.1"/>
    </source>
</evidence>
<gene>
    <name evidence="2" type="ORF">An03g02370</name>
</gene>
<name>A0AAJ8BPL7_ASPNG</name>
<dbReference type="AlphaFoldDB" id="A0AAJ8BPL7"/>
<dbReference type="GeneID" id="84590656"/>
<feature type="region of interest" description="Disordered" evidence="1">
    <location>
        <begin position="217"/>
        <end position="253"/>
    </location>
</feature>
<accession>A0AAJ8BPL7</accession>
<dbReference type="VEuPathDB" id="FungiDB:An03g02370"/>
<protein>
    <recommendedName>
        <fullName evidence="3">Retrotransposon gag domain-containing protein</fullName>
    </recommendedName>
</protein>
<dbReference type="RefSeq" id="XP_059600266.1">
    <property type="nucleotide sequence ID" value="XM_059746963.1"/>
</dbReference>
<feature type="compositionally biased region" description="Basic and acidic residues" evidence="1">
    <location>
        <begin position="40"/>
        <end position="61"/>
    </location>
</feature>
<dbReference type="KEGG" id="ang:An03g02370"/>
<feature type="compositionally biased region" description="Polar residues" evidence="1">
    <location>
        <begin position="235"/>
        <end position="244"/>
    </location>
</feature>
<evidence type="ECO:0008006" key="3">
    <source>
        <dbReference type="Google" id="ProtNLM"/>
    </source>
</evidence>
<organism evidence="2">
    <name type="scientific">Aspergillus niger</name>
    <dbReference type="NCBI Taxonomy" id="5061"/>
    <lineage>
        <taxon>Eukaryota</taxon>
        <taxon>Fungi</taxon>
        <taxon>Dikarya</taxon>
        <taxon>Ascomycota</taxon>
        <taxon>Pezizomycotina</taxon>
        <taxon>Eurotiomycetes</taxon>
        <taxon>Eurotiomycetidae</taxon>
        <taxon>Eurotiales</taxon>
        <taxon>Aspergillaceae</taxon>
        <taxon>Aspergillus</taxon>
        <taxon>Aspergillus subgen. Circumdati</taxon>
    </lineage>
</organism>
<evidence type="ECO:0000256" key="1">
    <source>
        <dbReference type="SAM" id="MobiDB-lite"/>
    </source>
</evidence>
<proteinExistence type="predicted"/>
<sequence>MSHFPNDSHIVQIRKQIARERSRIRAYRSPPSRQPAVRKSPGEPAKRSEQQLRQTAERYSEDTDVTPLRYYEDIEVKNTRPAPIGRYATNTTPSETSLQKTPLKFERDDTDTDTTVPGYYPSTKPVTDMSKAPLFFGKPGQFETIKTWCDITFLTNDELAQSNQKKAAFFASLFRGPVLTWFARQKDKTSLLQDYDTLVERVKEAWDKSDRVKEADAARRLTTSVGDPDTEVPANENSTENATPADSLGTRPAIAERIRETTIGSDRPEWITRQITTFLQATAEQRREWMDFPDFDMYEAFMTSREIECFYWCNRHGMFTLWIDSAPYATSTCDPDNQSLHDNCWDNMHEPTWHDINLAVDGLMYPLFRFFSIALTLAVKSSLPVVSISQTTSDDRSPLLMAEGQCAGTYAGGFSVLGKPSADSEK</sequence>
<reference evidence="2" key="1">
    <citation type="submission" date="2025-02" db="EMBL/GenBank/DDBJ databases">
        <authorList>
            <consortium name="NCBI Genome Project"/>
        </authorList>
    </citation>
    <scope>NUCLEOTIDE SEQUENCE</scope>
</reference>